<gene>
    <name evidence="3" type="ORF">OXH55_17655</name>
</gene>
<name>A0ABT4CTU3_9CLOT</name>
<dbReference type="Proteomes" id="UP001079657">
    <property type="component" value="Unassembled WGS sequence"/>
</dbReference>
<evidence type="ECO:0000256" key="1">
    <source>
        <dbReference type="SAM" id="Coils"/>
    </source>
</evidence>
<proteinExistence type="predicted"/>
<sequence>MGLLEYLKKILGDEEGQKAYDKIQADKDNVILVDSKKESKYVEKGKIDSANQTIKDYKQQIKDRDTQLNDLKEKLKDIKDVKELESEIEKLKTENQQTTEKYESKLKQIEFDTKFEKALTSHKPKNTRALKALLDMEKIKLDGDSILGLDDQMKVLKESDAYLFEDEKSDKGGGTGVIGGQDKKDAPTETIGARLAKQKAENQKNIENEFFKIN</sequence>
<keyword evidence="4" id="KW-1185">Reference proteome</keyword>
<feature type="region of interest" description="Disordered" evidence="2">
    <location>
        <begin position="167"/>
        <end position="189"/>
    </location>
</feature>
<dbReference type="EMBL" id="JAPQES010000007">
    <property type="protein sequence ID" value="MCY6372457.1"/>
    <property type="molecule type" value="Genomic_DNA"/>
</dbReference>
<dbReference type="Pfam" id="PF06810">
    <property type="entry name" value="Phage_scaffold"/>
    <property type="match status" value="1"/>
</dbReference>
<accession>A0ABT4CTU3</accession>
<feature type="coiled-coil region" evidence="1">
    <location>
        <begin position="47"/>
        <end position="108"/>
    </location>
</feature>
<comment type="caution">
    <text evidence="3">The sequence shown here is derived from an EMBL/GenBank/DDBJ whole genome shotgun (WGS) entry which is preliminary data.</text>
</comment>
<evidence type="ECO:0000256" key="2">
    <source>
        <dbReference type="SAM" id="MobiDB-lite"/>
    </source>
</evidence>
<organism evidence="3 4">
    <name type="scientific">Clostridium ganghwense</name>
    <dbReference type="NCBI Taxonomy" id="312089"/>
    <lineage>
        <taxon>Bacteria</taxon>
        <taxon>Bacillati</taxon>
        <taxon>Bacillota</taxon>
        <taxon>Clostridia</taxon>
        <taxon>Eubacteriales</taxon>
        <taxon>Clostridiaceae</taxon>
        <taxon>Clostridium</taxon>
    </lineage>
</organism>
<evidence type="ECO:0000313" key="3">
    <source>
        <dbReference type="EMBL" id="MCY6372457.1"/>
    </source>
</evidence>
<dbReference type="RefSeq" id="WP_268051451.1">
    <property type="nucleotide sequence ID" value="NZ_JAPQES010000007.1"/>
</dbReference>
<protein>
    <submittedName>
        <fullName evidence="3">Phage scaffolding protein</fullName>
    </submittedName>
</protein>
<evidence type="ECO:0000313" key="4">
    <source>
        <dbReference type="Proteomes" id="UP001079657"/>
    </source>
</evidence>
<reference evidence="3" key="1">
    <citation type="submission" date="2022-12" db="EMBL/GenBank/DDBJ databases">
        <authorList>
            <person name="Wang J."/>
        </authorList>
    </citation>
    <scope>NUCLEOTIDE SEQUENCE</scope>
    <source>
        <strain evidence="3">HY-42-06</strain>
    </source>
</reference>
<keyword evidence="1" id="KW-0175">Coiled coil</keyword>
<dbReference type="InterPro" id="IPR009636">
    <property type="entry name" value="SCAF"/>
</dbReference>